<protein>
    <recommendedName>
        <fullName evidence="2">DNA polymerase III subunit delta</fullName>
        <ecNumber evidence="1">2.7.7.7</ecNumber>
    </recommendedName>
</protein>
<evidence type="ECO:0000313" key="11">
    <source>
        <dbReference type="EMBL" id="MBC8529237.1"/>
    </source>
</evidence>
<dbReference type="Pfam" id="PF21694">
    <property type="entry name" value="DNA_pol3_delta_C"/>
    <property type="match status" value="1"/>
</dbReference>
<keyword evidence="12" id="KW-1185">Reference proteome</keyword>
<dbReference type="SUPFAM" id="SSF48019">
    <property type="entry name" value="post-AAA+ oligomerization domain-like"/>
    <property type="match status" value="1"/>
</dbReference>
<dbReference type="InterPro" id="IPR008921">
    <property type="entry name" value="DNA_pol3_clamp-load_cplx_C"/>
</dbReference>
<evidence type="ECO:0000256" key="1">
    <source>
        <dbReference type="ARBA" id="ARBA00012417"/>
    </source>
</evidence>
<evidence type="ECO:0000256" key="7">
    <source>
        <dbReference type="ARBA" id="ARBA00034754"/>
    </source>
</evidence>
<dbReference type="NCBIfam" id="TIGR01128">
    <property type="entry name" value="holA"/>
    <property type="match status" value="1"/>
</dbReference>
<dbReference type="GO" id="GO:0006261">
    <property type="term" value="P:DNA-templated DNA replication"/>
    <property type="evidence" value="ECO:0007669"/>
    <property type="project" value="TreeGrafter"/>
</dbReference>
<comment type="catalytic activity">
    <reaction evidence="8">
        <text>DNA(n) + a 2'-deoxyribonucleoside 5'-triphosphate = DNA(n+1) + diphosphate</text>
        <dbReference type="Rhea" id="RHEA:22508"/>
        <dbReference type="Rhea" id="RHEA-COMP:17339"/>
        <dbReference type="Rhea" id="RHEA-COMP:17340"/>
        <dbReference type="ChEBI" id="CHEBI:33019"/>
        <dbReference type="ChEBI" id="CHEBI:61560"/>
        <dbReference type="ChEBI" id="CHEBI:173112"/>
        <dbReference type="EC" id="2.7.7.7"/>
    </reaction>
</comment>
<evidence type="ECO:0000256" key="6">
    <source>
        <dbReference type="ARBA" id="ARBA00022932"/>
    </source>
</evidence>
<feature type="domain" description="DNA polymerase III delta N-terminal" evidence="9">
    <location>
        <begin position="20"/>
        <end position="143"/>
    </location>
</feature>
<evidence type="ECO:0000256" key="2">
    <source>
        <dbReference type="ARBA" id="ARBA00017703"/>
    </source>
</evidence>
<dbReference type="GO" id="GO:0003677">
    <property type="term" value="F:DNA binding"/>
    <property type="evidence" value="ECO:0007669"/>
    <property type="project" value="InterPro"/>
</dbReference>
<evidence type="ECO:0000256" key="5">
    <source>
        <dbReference type="ARBA" id="ARBA00022705"/>
    </source>
</evidence>
<keyword evidence="5" id="KW-0235">DNA replication</keyword>
<dbReference type="InterPro" id="IPR027417">
    <property type="entry name" value="P-loop_NTPase"/>
</dbReference>
<dbReference type="RefSeq" id="WP_249285098.1">
    <property type="nucleotide sequence ID" value="NZ_JACRSO010000002.1"/>
</dbReference>
<evidence type="ECO:0000259" key="9">
    <source>
        <dbReference type="Pfam" id="PF06144"/>
    </source>
</evidence>
<dbReference type="Proteomes" id="UP000654279">
    <property type="component" value="Unassembled WGS sequence"/>
</dbReference>
<dbReference type="SUPFAM" id="SSF52540">
    <property type="entry name" value="P-loop containing nucleoside triphosphate hydrolases"/>
    <property type="match status" value="1"/>
</dbReference>
<accession>A0A926D0B6</accession>
<dbReference type="InterPro" id="IPR048466">
    <property type="entry name" value="DNA_pol3_delta-like_C"/>
</dbReference>
<dbReference type="GO" id="GO:0003887">
    <property type="term" value="F:DNA-directed DNA polymerase activity"/>
    <property type="evidence" value="ECO:0007669"/>
    <property type="project" value="UniProtKB-KW"/>
</dbReference>
<dbReference type="EMBL" id="JACRSO010000002">
    <property type="protein sequence ID" value="MBC8529237.1"/>
    <property type="molecule type" value="Genomic_DNA"/>
</dbReference>
<dbReference type="EC" id="2.7.7.7" evidence="1"/>
<feature type="domain" description="DNA polymerase III delta subunit-like C-terminal" evidence="10">
    <location>
        <begin position="218"/>
        <end position="334"/>
    </location>
</feature>
<dbReference type="GO" id="GO:0009360">
    <property type="term" value="C:DNA polymerase III complex"/>
    <property type="evidence" value="ECO:0007669"/>
    <property type="project" value="InterPro"/>
</dbReference>
<name>A0A926D0B6_9FIRM</name>
<proteinExistence type="inferred from homology"/>
<reference evidence="11" key="1">
    <citation type="submission" date="2020-08" db="EMBL/GenBank/DDBJ databases">
        <title>Genome public.</title>
        <authorList>
            <person name="Liu C."/>
            <person name="Sun Q."/>
        </authorList>
    </citation>
    <scope>NUCLEOTIDE SEQUENCE</scope>
    <source>
        <strain evidence="11">NSJ-44</strain>
    </source>
</reference>
<dbReference type="PANTHER" id="PTHR34388">
    <property type="entry name" value="DNA POLYMERASE III SUBUNIT DELTA"/>
    <property type="match status" value="1"/>
</dbReference>
<dbReference type="Gene3D" id="3.40.50.300">
    <property type="entry name" value="P-loop containing nucleotide triphosphate hydrolases"/>
    <property type="match status" value="1"/>
</dbReference>
<keyword evidence="6" id="KW-0239">DNA-directed DNA polymerase</keyword>
<keyword evidence="4 11" id="KW-0548">Nucleotidyltransferase</keyword>
<dbReference type="Gene3D" id="1.20.272.10">
    <property type="match status" value="1"/>
</dbReference>
<evidence type="ECO:0000256" key="4">
    <source>
        <dbReference type="ARBA" id="ARBA00022695"/>
    </source>
</evidence>
<evidence type="ECO:0000256" key="8">
    <source>
        <dbReference type="ARBA" id="ARBA00049244"/>
    </source>
</evidence>
<evidence type="ECO:0000313" key="12">
    <source>
        <dbReference type="Proteomes" id="UP000654279"/>
    </source>
</evidence>
<gene>
    <name evidence="11" type="primary">holA</name>
    <name evidence="11" type="ORF">H8699_07330</name>
</gene>
<keyword evidence="3 11" id="KW-0808">Transferase</keyword>
<dbReference type="PANTHER" id="PTHR34388:SF1">
    <property type="entry name" value="DNA POLYMERASE III SUBUNIT DELTA"/>
    <property type="match status" value="1"/>
</dbReference>
<comment type="caution">
    <text evidence="11">The sequence shown here is derived from an EMBL/GenBank/DDBJ whole genome shotgun (WGS) entry which is preliminary data.</text>
</comment>
<dbReference type="InterPro" id="IPR010372">
    <property type="entry name" value="DNA_pol3_delta_N"/>
</dbReference>
<organism evidence="11 12">
    <name type="scientific">Luoshenia tenuis</name>
    <dbReference type="NCBI Taxonomy" id="2763654"/>
    <lineage>
        <taxon>Bacteria</taxon>
        <taxon>Bacillati</taxon>
        <taxon>Bacillota</taxon>
        <taxon>Clostridia</taxon>
        <taxon>Christensenellales</taxon>
        <taxon>Christensenellaceae</taxon>
        <taxon>Luoshenia</taxon>
    </lineage>
</organism>
<evidence type="ECO:0000259" key="10">
    <source>
        <dbReference type="Pfam" id="PF21694"/>
    </source>
</evidence>
<evidence type="ECO:0000256" key="3">
    <source>
        <dbReference type="ARBA" id="ARBA00022679"/>
    </source>
</evidence>
<dbReference type="Pfam" id="PF06144">
    <property type="entry name" value="DNA_pol3_delta"/>
    <property type="match status" value="1"/>
</dbReference>
<dbReference type="InterPro" id="IPR005790">
    <property type="entry name" value="DNA_polIII_delta"/>
</dbReference>
<comment type="similarity">
    <text evidence="7">Belongs to the DNA polymerase HolA subunit family.</text>
</comment>
<dbReference type="AlphaFoldDB" id="A0A926D0B6"/>
<sequence>MDYNAFLKQIDESETPSGVYLFHGEEEFVKDSMLKRLEERCLEEATREMNYTVLDGAAATADAIIAAGETLPLMSPARLVVVKDYPGLKGGRGAEEASAQARLADYLKNISPTTCLVFFCRGKADSRLKLSQAIGKLNRTVEFKPLNEHDRVRWIQSQARRSGKQIAQNAAELLSFITGAGLEDLYQELQKLVAFAPGHEITARDVEQAATRNTAFTVFQMVDALAARQLPQAQAALEQMLHDGEAPVRILAMIARQFRLIRYAALLSRALPKGEAEKQLEAPPFAVRKAAGQAKNFTPAQVEHALSACADLDWQIKSGQIREDHLALQALVMDIHIFKE</sequence>
<dbReference type="Gene3D" id="1.10.8.60">
    <property type="match status" value="1"/>
</dbReference>